<gene>
    <name evidence="5" type="ORF">MFLAVUS_005899</name>
</gene>
<evidence type="ECO:0000256" key="2">
    <source>
        <dbReference type="ARBA" id="ARBA00023125"/>
    </source>
</evidence>
<dbReference type="Pfam" id="PF01336">
    <property type="entry name" value="tRNA_anti-codon"/>
    <property type="match status" value="1"/>
</dbReference>
<dbReference type="InterPro" id="IPR004365">
    <property type="entry name" value="NA-bd_OB_tRNA"/>
</dbReference>
<evidence type="ECO:0000313" key="5">
    <source>
        <dbReference type="EMBL" id="GAA5812443.1"/>
    </source>
</evidence>
<accession>A0ABP9Z010</accession>
<dbReference type="EMBL" id="BAABUK010000013">
    <property type="protein sequence ID" value="GAA5812443.1"/>
    <property type="molecule type" value="Genomic_DNA"/>
</dbReference>
<dbReference type="SUPFAM" id="SSF50249">
    <property type="entry name" value="Nucleic acid-binding proteins"/>
    <property type="match status" value="1"/>
</dbReference>
<organism evidence="5 6">
    <name type="scientific">Mucor flavus</name>
    <dbReference type="NCBI Taxonomy" id="439312"/>
    <lineage>
        <taxon>Eukaryota</taxon>
        <taxon>Fungi</taxon>
        <taxon>Fungi incertae sedis</taxon>
        <taxon>Mucoromycota</taxon>
        <taxon>Mucoromycotina</taxon>
        <taxon>Mucoromycetes</taxon>
        <taxon>Mucorales</taxon>
        <taxon>Mucorineae</taxon>
        <taxon>Mucoraceae</taxon>
        <taxon>Mucor</taxon>
    </lineage>
</organism>
<feature type="domain" description="OB" evidence="4">
    <location>
        <begin position="44"/>
        <end position="115"/>
    </location>
</feature>
<dbReference type="Proteomes" id="UP001473302">
    <property type="component" value="Unassembled WGS sequence"/>
</dbReference>
<dbReference type="PANTHER" id="PTHR13989:SF16">
    <property type="entry name" value="REPLICATION PROTEIN A2"/>
    <property type="match status" value="1"/>
</dbReference>
<comment type="subcellular location">
    <subcellularLocation>
        <location evidence="1">Nucleus</location>
    </subcellularLocation>
</comment>
<evidence type="ECO:0000256" key="1">
    <source>
        <dbReference type="ARBA" id="ARBA00004123"/>
    </source>
</evidence>
<keyword evidence="2" id="KW-0238">DNA-binding</keyword>
<keyword evidence="6" id="KW-1185">Reference proteome</keyword>
<keyword evidence="3" id="KW-0539">Nucleus</keyword>
<dbReference type="InterPro" id="IPR012340">
    <property type="entry name" value="NA-bd_OB-fold"/>
</dbReference>
<evidence type="ECO:0000259" key="4">
    <source>
        <dbReference type="Pfam" id="PF01336"/>
    </source>
</evidence>
<comment type="caution">
    <text evidence="5">The sequence shown here is derived from an EMBL/GenBank/DDBJ whole genome shotgun (WGS) entry which is preliminary data.</text>
</comment>
<name>A0ABP9Z010_9FUNG</name>
<proteinExistence type="predicted"/>
<evidence type="ECO:0000313" key="6">
    <source>
        <dbReference type="Proteomes" id="UP001473302"/>
    </source>
</evidence>
<dbReference type="InterPro" id="IPR040260">
    <property type="entry name" value="RFA2-like"/>
</dbReference>
<dbReference type="Gene3D" id="2.40.50.140">
    <property type="entry name" value="Nucleic acid-binding proteins"/>
    <property type="match status" value="1"/>
</dbReference>
<reference evidence="5 6" key="1">
    <citation type="submission" date="2024-04" db="EMBL/GenBank/DDBJ databases">
        <title>genome sequences of Mucor flavus KT1a and Helicostylum pulchrum KT1b strains isolated from the surface of a dry-aged beef.</title>
        <authorList>
            <person name="Toyotome T."/>
            <person name="Hosono M."/>
            <person name="Torimaru M."/>
            <person name="Fukuda K."/>
            <person name="Mikami N."/>
        </authorList>
    </citation>
    <scope>NUCLEOTIDE SEQUENCE [LARGE SCALE GENOMIC DNA]</scope>
    <source>
        <strain evidence="5 6">KT1a</strain>
    </source>
</reference>
<sequence length="145" mass="16442">MKDSTASRQKKKDTLRSITIIQAKRAQVTDDTMHIIDQEETNNVALIGVVHSITKNAMHTTFVIDDGTGLIAVRKVFTVFTEDNIRPGIYVQVYGRLRSFNRQNIQVVADEVSVIQDFNQVTYHLLDCIHTHLSKKRVGPGVIFF</sequence>
<dbReference type="PANTHER" id="PTHR13989">
    <property type="entry name" value="REPLICATION PROTEIN A-RELATED"/>
    <property type="match status" value="1"/>
</dbReference>
<protein>
    <recommendedName>
        <fullName evidence="4">OB domain-containing protein</fullName>
    </recommendedName>
</protein>
<evidence type="ECO:0000256" key="3">
    <source>
        <dbReference type="ARBA" id="ARBA00023242"/>
    </source>
</evidence>